<dbReference type="InterPro" id="IPR041719">
    <property type="entry name" value="Ferritin_prok"/>
</dbReference>
<dbReference type="EC" id="1.16.3.2" evidence="6"/>
<comment type="catalytic activity">
    <reaction evidence="6">
        <text>4 Fe(2+) + O2 + 6 H2O = 4 iron(III) oxide-hydroxide + 12 H(+)</text>
        <dbReference type="Rhea" id="RHEA:11972"/>
        <dbReference type="ChEBI" id="CHEBI:15377"/>
        <dbReference type="ChEBI" id="CHEBI:15378"/>
        <dbReference type="ChEBI" id="CHEBI:15379"/>
        <dbReference type="ChEBI" id="CHEBI:29033"/>
        <dbReference type="ChEBI" id="CHEBI:78619"/>
        <dbReference type="EC" id="1.16.3.2"/>
    </reaction>
</comment>
<evidence type="ECO:0000313" key="9">
    <source>
        <dbReference type="Proteomes" id="UP000619838"/>
    </source>
</evidence>
<comment type="similarity">
    <text evidence="1 6">Belongs to the ferritin family. Prokaryotic subfamily.</text>
</comment>
<evidence type="ECO:0000256" key="3">
    <source>
        <dbReference type="ARBA" id="ARBA00022723"/>
    </source>
</evidence>
<dbReference type="InterPro" id="IPR008331">
    <property type="entry name" value="Ferritin_DPS_dom"/>
</dbReference>
<dbReference type="InterPro" id="IPR009078">
    <property type="entry name" value="Ferritin-like_SF"/>
</dbReference>
<name>A0ABR9XPW7_9CHLB</name>
<accession>A0ABR9XPW7</accession>
<evidence type="ECO:0000256" key="1">
    <source>
        <dbReference type="ARBA" id="ARBA00006950"/>
    </source>
</evidence>
<dbReference type="Proteomes" id="UP000619838">
    <property type="component" value="Unassembled WGS sequence"/>
</dbReference>
<evidence type="ECO:0000256" key="6">
    <source>
        <dbReference type="RuleBase" id="RU361145"/>
    </source>
</evidence>
<proteinExistence type="inferred from homology"/>
<comment type="function">
    <text evidence="6">Iron-storage protein.</text>
</comment>
<dbReference type="EMBL" id="JADGII010000003">
    <property type="protein sequence ID" value="MBF0636078.1"/>
    <property type="molecule type" value="Genomic_DNA"/>
</dbReference>
<organism evidence="8 9">
    <name type="scientific">Prosthecochloris ethylica</name>
    <dbReference type="NCBI Taxonomy" id="2743976"/>
    <lineage>
        <taxon>Bacteria</taxon>
        <taxon>Pseudomonadati</taxon>
        <taxon>Chlorobiota</taxon>
        <taxon>Chlorobiia</taxon>
        <taxon>Chlorobiales</taxon>
        <taxon>Chlorobiaceae</taxon>
        <taxon>Prosthecochloris</taxon>
    </lineage>
</organism>
<dbReference type="InterPro" id="IPR001519">
    <property type="entry name" value="Ferritin"/>
</dbReference>
<dbReference type="PANTHER" id="PTHR11431">
    <property type="entry name" value="FERRITIN"/>
    <property type="match status" value="1"/>
</dbReference>
<keyword evidence="3 6" id="KW-0479">Metal-binding</keyword>
<keyword evidence="5 6" id="KW-0408">Iron</keyword>
<reference evidence="8 9" key="1">
    <citation type="journal article" date="2020" name="Microorganisms">
        <title>Simultaneous Genome Sequencing of Prosthecochloris ethylica and Desulfuromonas acetoxidans within a Syntrophic Mixture Reveals Unique Pili and Protein Interactions.</title>
        <authorList>
            <person name="Kyndt J.A."/>
            <person name="Van Beeumen J.J."/>
            <person name="Meyer T.E."/>
        </authorList>
    </citation>
    <scope>NUCLEOTIDE SEQUENCE [LARGE SCALE GENOMIC DNA]</scope>
    <source>
        <strain evidence="8 9">N3</strain>
    </source>
</reference>
<dbReference type="SUPFAM" id="SSF47240">
    <property type="entry name" value="Ferritin-like"/>
    <property type="match status" value="1"/>
</dbReference>
<sequence>MLSTTLLDKLNHQINLEVSAAHTYLQMSAWLLSQSLDNTALFFREHAFEEQQHMLRLFDYINETGAVASIEQIDKPAMNYDSLISLLEQACNEEDKLTGHINQLVDTALHEKDYSTFQFLQWYVARQHEEEHLFNSLLHKARIINTLEGRALFRFDEEVRKAAFRHPHQDHHDRHEYHDRHRIPLHREHHQHD</sequence>
<dbReference type="Gene3D" id="1.20.1260.10">
    <property type="match status" value="1"/>
</dbReference>
<keyword evidence="4" id="KW-0560">Oxidoreductase</keyword>
<evidence type="ECO:0000256" key="5">
    <source>
        <dbReference type="ARBA" id="ARBA00023004"/>
    </source>
</evidence>
<dbReference type="PANTHER" id="PTHR11431:SF127">
    <property type="entry name" value="BACTERIAL NON-HEME FERRITIN"/>
    <property type="match status" value="1"/>
</dbReference>
<dbReference type="RefSeq" id="WP_175187298.1">
    <property type="nucleotide sequence ID" value="NZ_JABVZQ010000006.1"/>
</dbReference>
<evidence type="ECO:0000259" key="7">
    <source>
        <dbReference type="PROSITE" id="PS50905"/>
    </source>
</evidence>
<dbReference type="Pfam" id="PF00210">
    <property type="entry name" value="Ferritin"/>
    <property type="match status" value="1"/>
</dbReference>
<dbReference type="CDD" id="cd01055">
    <property type="entry name" value="Nonheme_Ferritin"/>
    <property type="match status" value="1"/>
</dbReference>
<protein>
    <recommendedName>
        <fullName evidence="6">Ferritin</fullName>
        <ecNumber evidence="6">1.16.3.2</ecNumber>
    </recommendedName>
</protein>
<feature type="domain" description="Ferritin-like diiron" evidence="7">
    <location>
        <begin position="1"/>
        <end position="145"/>
    </location>
</feature>
<gene>
    <name evidence="8" type="ORF">INT08_02630</name>
</gene>
<evidence type="ECO:0000256" key="4">
    <source>
        <dbReference type="ARBA" id="ARBA00023002"/>
    </source>
</evidence>
<dbReference type="InterPro" id="IPR009040">
    <property type="entry name" value="Ferritin-like_diiron"/>
</dbReference>
<keyword evidence="9" id="KW-1185">Reference proteome</keyword>
<dbReference type="PROSITE" id="PS50905">
    <property type="entry name" value="FERRITIN_LIKE"/>
    <property type="match status" value="1"/>
</dbReference>
<comment type="subcellular location">
    <subcellularLocation>
        <location evidence="6">Cytoplasm</location>
    </subcellularLocation>
</comment>
<evidence type="ECO:0000313" key="8">
    <source>
        <dbReference type="EMBL" id="MBF0636078.1"/>
    </source>
</evidence>
<keyword evidence="2 6" id="KW-0409">Iron storage</keyword>
<dbReference type="InterPro" id="IPR012347">
    <property type="entry name" value="Ferritin-like"/>
</dbReference>
<comment type="caution">
    <text evidence="8">The sequence shown here is derived from an EMBL/GenBank/DDBJ whole genome shotgun (WGS) entry which is preliminary data.</text>
</comment>
<keyword evidence="6" id="KW-0963">Cytoplasm</keyword>
<evidence type="ECO:0000256" key="2">
    <source>
        <dbReference type="ARBA" id="ARBA00022434"/>
    </source>
</evidence>